<dbReference type="AlphaFoldDB" id="A8SJW1"/>
<organism evidence="1 2">
    <name type="scientific">Parvimonas micra ATCC 33270</name>
    <dbReference type="NCBI Taxonomy" id="411465"/>
    <lineage>
        <taxon>Bacteria</taxon>
        <taxon>Bacillati</taxon>
        <taxon>Bacillota</taxon>
        <taxon>Tissierellia</taxon>
        <taxon>Tissierellales</taxon>
        <taxon>Peptoniphilaceae</taxon>
        <taxon>Parvimonas</taxon>
    </lineage>
</organism>
<dbReference type="Proteomes" id="UP000003162">
    <property type="component" value="Unassembled WGS sequence"/>
</dbReference>
<accession>A8SJW1</accession>
<protein>
    <submittedName>
        <fullName evidence="1">Uncharacterized protein</fullName>
    </submittedName>
</protein>
<name>A8SJW1_9FIRM</name>
<reference evidence="1 2" key="2">
    <citation type="submission" date="2007-09" db="EMBL/GenBank/DDBJ databases">
        <authorList>
            <person name="Fulton L."/>
            <person name="Clifton S."/>
            <person name="Fulton B."/>
            <person name="Xu J."/>
            <person name="Minx P."/>
            <person name="Pepin K.H."/>
            <person name="Johnson M."/>
            <person name="Thiruvilangam P."/>
            <person name="Bhonagiri V."/>
            <person name="Nash W.E."/>
            <person name="Mardis E.R."/>
            <person name="Wilson R.K."/>
        </authorList>
    </citation>
    <scope>NUCLEOTIDE SEQUENCE [LARGE SCALE GENOMIC DNA]</scope>
    <source>
        <strain evidence="1 2">ATCC 33270</strain>
    </source>
</reference>
<proteinExistence type="predicted"/>
<dbReference type="HOGENOM" id="CLU_3375131_0_0_9"/>
<comment type="caution">
    <text evidence="1">The sequence shown here is derived from an EMBL/GenBank/DDBJ whole genome shotgun (WGS) entry which is preliminary data.</text>
</comment>
<evidence type="ECO:0000313" key="1">
    <source>
        <dbReference type="EMBL" id="EDP23924.1"/>
    </source>
</evidence>
<evidence type="ECO:0000313" key="2">
    <source>
        <dbReference type="Proteomes" id="UP000003162"/>
    </source>
</evidence>
<reference evidence="1 2" key="1">
    <citation type="submission" date="2007-09" db="EMBL/GenBank/DDBJ databases">
        <title>Draft genome sequence of Peptostreptococcus micros (ATCC 33270).</title>
        <authorList>
            <person name="Sudarsanam P."/>
            <person name="Ley R."/>
            <person name="Guruge J."/>
            <person name="Turnbaugh P.J."/>
            <person name="Mahowald M."/>
            <person name="Liep D."/>
            <person name="Gordon J."/>
        </authorList>
    </citation>
    <scope>NUCLEOTIDE SEQUENCE [LARGE SCALE GENOMIC DNA]</scope>
    <source>
        <strain evidence="1 2">ATCC 33270</strain>
    </source>
</reference>
<dbReference type="EMBL" id="ABEE02000016">
    <property type="protein sequence ID" value="EDP23924.1"/>
    <property type="molecule type" value="Genomic_DNA"/>
</dbReference>
<gene>
    <name evidence="1" type="ORF">PEPMIC_00503</name>
</gene>
<sequence>MQSIVEGWGCYCGTTRFPGTHPMRSIVEGWGSYL</sequence>